<evidence type="ECO:0000313" key="2">
    <source>
        <dbReference type="Proteomes" id="UP001055072"/>
    </source>
</evidence>
<proteinExistence type="predicted"/>
<protein>
    <submittedName>
        <fullName evidence="1">Uncharacterized protein</fullName>
    </submittedName>
</protein>
<comment type="caution">
    <text evidence="1">The sequence shown here is derived from an EMBL/GenBank/DDBJ whole genome shotgun (WGS) entry which is preliminary data.</text>
</comment>
<dbReference type="EMBL" id="MU274921">
    <property type="protein sequence ID" value="KAI0086853.1"/>
    <property type="molecule type" value="Genomic_DNA"/>
</dbReference>
<accession>A0ACB8TXT1</accession>
<sequence length="309" mass="33789">MKATIQNTYGAALVGCIFAAFLYGITCIQTCIYNMIFTKESRTMRAMVNILWVVDTIHLSCVLSTMYFFLISGRRRPPGSGTLWTDGALIIASNTSDFLVRCIFMQRIVHLSGNRRLCVTLLGTPSIVSAAFGIFYGVVTVSHPPSALAEQAVSFSVYSGLATSVVADVGISMTLCWLFWKMGHGVETAYPLMNKLRLFTIQAGVLPTMLALASLITYAVYPQTFMYMGIFFVLPKATLNSMLAMLNARKRLREVLPSKSLRLPMVRVSLSIDPNLTEGCGAVVAGGGMTCNPVSEGLLRVMDFGRMHV</sequence>
<name>A0ACB8TXT1_9APHY</name>
<dbReference type="Proteomes" id="UP001055072">
    <property type="component" value="Unassembled WGS sequence"/>
</dbReference>
<reference evidence="1" key="1">
    <citation type="journal article" date="2021" name="Environ. Microbiol.">
        <title>Gene family expansions and transcriptome signatures uncover fungal adaptations to wood decay.</title>
        <authorList>
            <person name="Hage H."/>
            <person name="Miyauchi S."/>
            <person name="Viragh M."/>
            <person name="Drula E."/>
            <person name="Min B."/>
            <person name="Chaduli D."/>
            <person name="Navarro D."/>
            <person name="Favel A."/>
            <person name="Norest M."/>
            <person name="Lesage-Meessen L."/>
            <person name="Balint B."/>
            <person name="Merenyi Z."/>
            <person name="de Eugenio L."/>
            <person name="Morin E."/>
            <person name="Martinez A.T."/>
            <person name="Baldrian P."/>
            <person name="Stursova M."/>
            <person name="Martinez M.J."/>
            <person name="Novotny C."/>
            <person name="Magnuson J.K."/>
            <person name="Spatafora J.W."/>
            <person name="Maurice S."/>
            <person name="Pangilinan J."/>
            <person name="Andreopoulos W."/>
            <person name="LaButti K."/>
            <person name="Hundley H."/>
            <person name="Na H."/>
            <person name="Kuo A."/>
            <person name="Barry K."/>
            <person name="Lipzen A."/>
            <person name="Henrissat B."/>
            <person name="Riley R."/>
            <person name="Ahrendt S."/>
            <person name="Nagy L.G."/>
            <person name="Grigoriev I.V."/>
            <person name="Martin F."/>
            <person name="Rosso M.N."/>
        </authorList>
    </citation>
    <scope>NUCLEOTIDE SEQUENCE</scope>
    <source>
        <strain evidence="1">CBS 384.51</strain>
    </source>
</reference>
<organism evidence="1 2">
    <name type="scientific">Irpex rosettiformis</name>
    <dbReference type="NCBI Taxonomy" id="378272"/>
    <lineage>
        <taxon>Eukaryota</taxon>
        <taxon>Fungi</taxon>
        <taxon>Dikarya</taxon>
        <taxon>Basidiomycota</taxon>
        <taxon>Agaricomycotina</taxon>
        <taxon>Agaricomycetes</taxon>
        <taxon>Polyporales</taxon>
        <taxon>Irpicaceae</taxon>
        <taxon>Irpex</taxon>
    </lineage>
</organism>
<gene>
    <name evidence="1" type="ORF">BDY19DRAFT_959064</name>
</gene>
<keyword evidence="2" id="KW-1185">Reference proteome</keyword>
<evidence type="ECO:0000313" key="1">
    <source>
        <dbReference type="EMBL" id="KAI0086853.1"/>
    </source>
</evidence>